<dbReference type="GO" id="GO:0007166">
    <property type="term" value="P:cell surface receptor signaling pathway"/>
    <property type="evidence" value="ECO:0007669"/>
    <property type="project" value="InterPro"/>
</dbReference>
<feature type="domain" description="Protein kinase" evidence="7">
    <location>
        <begin position="92"/>
        <end position="367"/>
    </location>
</feature>
<dbReference type="InterPro" id="IPR000719">
    <property type="entry name" value="Prot_kinase_dom"/>
</dbReference>
<dbReference type="PROSITE" id="PS00108">
    <property type="entry name" value="PROTEIN_KINASE_ST"/>
    <property type="match status" value="2"/>
</dbReference>
<dbReference type="InterPro" id="IPR017441">
    <property type="entry name" value="Protein_kinase_ATP_BS"/>
</dbReference>
<keyword evidence="2" id="KW-0808">Transferase</keyword>
<evidence type="ECO:0000256" key="1">
    <source>
        <dbReference type="ARBA" id="ARBA00022527"/>
    </source>
</evidence>
<protein>
    <recommendedName>
        <fullName evidence="7">Protein kinase domain-containing protein</fullName>
    </recommendedName>
</protein>
<evidence type="ECO:0000256" key="4">
    <source>
        <dbReference type="ARBA" id="ARBA00022777"/>
    </source>
</evidence>
<feature type="binding site" evidence="6">
    <location>
        <position position="453"/>
    </location>
    <ligand>
        <name>ATP</name>
        <dbReference type="ChEBI" id="CHEBI:30616"/>
    </ligand>
</feature>
<keyword evidence="4" id="KW-0418">Kinase</keyword>
<reference evidence="8" key="1">
    <citation type="journal article" date="2012" name="Nat. Biotechnol.">
        <title>Reference genome sequence of the model plant Setaria.</title>
        <authorList>
            <person name="Bennetzen J.L."/>
            <person name="Schmutz J."/>
            <person name="Wang H."/>
            <person name="Percifield R."/>
            <person name="Hawkins J."/>
            <person name="Pontaroli A.C."/>
            <person name="Estep M."/>
            <person name="Feng L."/>
            <person name="Vaughn J.N."/>
            <person name="Grimwood J."/>
            <person name="Jenkins J."/>
            <person name="Barry K."/>
            <person name="Lindquist E."/>
            <person name="Hellsten U."/>
            <person name="Deshpande S."/>
            <person name="Wang X."/>
            <person name="Wu X."/>
            <person name="Mitros T."/>
            <person name="Triplett J."/>
            <person name="Yang X."/>
            <person name="Ye C.Y."/>
            <person name="Mauro-Herrera M."/>
            <person name="Wang L."/>
            <person name="Li P."/>
            <person name="Sharma M."/>
            <person name="Sharma R."/>
            <person name="Ronald P.C."/>
            <person name="Panaud O."/>
            <person name="Kellogg E.A."/>
            <person name="Brutnell T.P."/>
            <person name="Doust A.N."/>
            <person name="Tuskan G.A."/>
            <person name="Rokhsar D."/>
            <person name="Devos K.M."/>
        </authorList>
    </citation>
    <scope>NUCLEOTIDE SEQUENCE [LARGE SCALE GENOMIC DNA]</scope>
    <source>
        <strain evidence="8">Yugu1</strain>
    </source>
</reference>
<dbReference type="PANTHER" id="PTHR27005:SF468">
    <property type="entry name" value="OS01G0310500 PROTEIN"/>
    <property type="match status" value="1"/>
</dbReference>
<dbReference type="OrthoDB" id="635774at2759"/>
<keyword evidence="5 6" id="KW-0067">ATP-binding</keyword>
<dbReference type="GO" id="GO:0005524">
    <property type="term" value="F:ATP binding"/>
    <property type="evidence" value="ECO:0007669"/>
    <property type="project" value="UniProtKB-UniRule"/>
</dbReference>
<dbReference type="PANTHER" id="PTHR27005">
    <property type="entry name" value="WALL-ASSOCIATED RECEPTOR KINASE-LIKE 21"/>
    <property type="match status" value="1"/>
</dbReference>
<dbReference type="InterPro" id="IPR001245">
    <property type="entry name" value="Ser-Thr/Tyr_kinase_cat_dom"/>
</dbReference>
<feature type="domain" description="Protein kinase" evidence="7">
    <location>
        <begin position="424"/>
        <end position="714"/>
    </location>
</feature>
<dbReference type="AlphaFoldDB" id="A0A368R0A5"/>
<evidence type="ECO:0000256" key="6">
    <source>
        <dbReference type="PROSITE-ProRule" id="PRU10141"/>
    </source>
</evidence>
<evidence type="ECO:0000259" key="7">
    <source>
        <dbReference type="PROSITE" id="PS50011"/>
    </source>
</evidence>
<feature type="binding site" evidence="6">
    <location>
        <position position="121"/>
    </location>
    <ligand>
        <name>ATP</name>
        <dbReference type="ChEBI" id="CHEBI:30616"/>
    </ligand>
</feature>
<dbReference type="FunFam" id="1.10.510.10:FF:000474">
    <property type="entry name" value="Wall-associated receptor kinase 3"/>
    <property type="match status" value="1"/>
</dbReference>
<dbReference type="InterPro" id="IPR008271">
    <property type="entry name" value="Ser/Thr_kinase_AS"/>
</dbReference>
<dbReference type="PROSITE" id="PS50011">
    <property type="entry name" value="PROTEIN_KINASE_DOM"/>
    <property type="match status" value="2"/>
</dbReference>
<dbReference type="SMART" id="SM00220">
    <property type="entry name" value="S_TKc"/>
    <property type="match status" value="2"/>
</dbReference>
<dbReference type="Gene3D" id="1.10.510.10">
    <property type="entry name" value="Transferase(Phosphotransferase) domain 1"/>
    <property type="match status" value="2"/>
</dbReference>
<dbReference type="PROSITE" id="PS00107">
    <property type="entry name" value="PROTEIN_KINASE_ATP"/>
    <property type="match status" value="2"/>
</dbReference>
<evidence type="ECO:0000256" key="2">
    <source>
        <dbReference type="ARBA" id="ARBA00022679"/>
    </source>
</evidence>
<keyword evidence="3 6" id="KW-0547">Nucleotide-binding</keyword>
<proteinExistence type="predicted"/>
<dbReference type="STRING" id="4555.A0A368R0A5"/>
<gene>
    <name evidence="8" type="ORF">SETIT_5G023100v2</name>
</gene>
<sequence length="726" mass="80957">MNKVDGGFSCFTATLQAEQRRGSEAPLSTEPARGQTRKNRLLLSIGCICIIMDYQGNNLRDFLENNGHVVLQRVNNYNLRSFTEKEIEHITNGYSNLLGKGAFGKVYKGALDGQCLVAVKKYKDGMRKEEFAKEVIVHCQINHKNVVRLLGCCTEENTLMIVMEFVCNGNLSNILHCSNANGHVPFPLDKRLDIAIELAEVLSCMHSMYSPVLHGDIKPANILLDENLVPKLSDFGIARLLSTNETQQTRNIVGSIGYLDPLFIQTGLLTPKSDVYSFGVVLVEMITRKKVADGNVNLIQNFTKSLKRGKAVRKMFDEEIVYGKKKIKVLEDIAKLAVDCLRLEDILRPEMVEVADKLRKCRKDLELRRMGEKTGPSILLRSPGNNFLPVQPTAPILVEPTSKNPPIPLLNISLAELREITRNFSDDTLIGEGSHAKIFLGELKDGRKSAVKKLGQNPVVKNLDGFFSEPDEEFILQVQAVSRLKHDNVVQLLGYCVDGNVRAIIYEYSSRGSLHDILHGKNGAIGTRPGQVLSWAQRVKIALSAAQGIEFLHHKTESCIIHSDIKSSNILLFDNDVAKIGDLRVSKNQPGYLDDILLDCVLPSNNGYQYHAPECRETGEFSREDDMYSFGVVLLELITGRISGYSQNRLMIGAMPVLSGDEVQVQQYVDPRLRGKYPPKAAAKMAAIASRCMQRKADSRPSMSIVVTDLRSLLLPESTPSKLWHW</sequence>
<evidence type="ECO:0000256" key="3">
    <source>
        <dbReference type="ARBA" id="ARBA00022741"/>
    </source>
</evidence>
<dbReference type="Gene3D" id="3.30.200.20">
    <property type="entry name" value="Phosphorylase Kinase, domain 1"/>
    <property type="match status" value="2"/>
</dbReference>
<accession>A0A368R0A5</accession>
<dbReference type="EMBL" id="CM003532">
    <property type="protein sequence ID" value="RCV23637.1"/>
    <property type="molecule type" value="Genomic_DNA"/>
</dbReference>
<dbReference type="SMR" id="A0A368R0A5"/>
<reference evidence="8" key="2">
    <citation type="submission" date="2015-07" db="EMBL/GenBank/DDBJ databases">
        <authorList>
            <person name="Noorani M."/>
        </authorList>
    </citation>
    <scope>NUCLEOTIDE SEQUENCE</scope>
    <source>
        <strain evidence="8">Yugu1</strain>
    </source>
</reference>
<dbReference type="FunFam" id="3.30.200.20:FF:000337">
    <property type="entry name" value="Wall-associated receptor kinase 3"/>
    <property type="match status" value="1"/>
</dbReference>
<evidence type="ECO:0000256" key="5">
    <source>
        <dbReference type="ARBA" id="ARBA00022840"/>
    </source>
</evidence>
<dbReference type="InterPro" id="IPR045274">
    <property type="entry name" value="WAK-like"/>
</dbReference>
<keyword evidence="1" id="KW-0723">Serine/threonine-protein kinase</keyword>
<dbReference type="InterPro" id="IPR011009">
    <property type="entry name" value="Kinase-like_dom_sf"/>
</dbReference>
<dbReference type="GO" id="GO:0004674">
    <property type="term" value="F:protein serine/threonine kinase activity"/>
    <property type="evidence" value="ECO:0007669"/>
    <property type="project" value="UniProtKB-KW"/>
</dbReference>
<dbReference type="Pfam" id="PF07714">
    <property type="entry name" value="PK_Tyr_Ser-Thr"/>
    <property type="match status" value="2"/>
</dbReference>
<dbReference type="SUPFAM" id="SSF56112">
    <property type="entry name" value="Protein kinase-like (PK-like)"/>
    <property type="match status" value="2"/>
</dbReference>
<organism evidence="8">
    <name type="scientific">Setaria italica</name>
    <name type="common">Foxtail millet</name>
    <name type="synonym">Panicum italicum</name>
    <dbReference type="NCBI Taxonomy" id="4555"/>
    <lineage>
        <taxon>Eukaryota</taxon>
        <taxon>Viridiplantae</taxon>
        <taxon>Streptophyta</taxon>
        <taxon>Embryophyta</taxon>
        <taxon>Tracheophyta</taxon>
        <taxon>Spermatophyta</taxon>
        <taxon>Magnoliopsida</taxon>
        <taxon>Liliopsida</taxon>
        <taxon>Poales</taxon>
        <taxon>Poaceae</taxon>
        <taxon>PACMAD clade</taxon>
        <taxon>Panicoideae</taxon>
        <taxon>Panicodae</taxon>
        <taxon>Paniceae</taxon>
        <taxon>Cenchrinae</taxon>
        <taxon>Setaria</taxon>
    </lineage>
</organism>
<evidence type="ECO:0000313" key="8">
    <source>
        <dbReference type="EMBL" id="RCV23637.1"/>
    </source>
</evidence>
<name>A0A368R0A5_SETIT</name>